<protein>
    <recommendedName>
        <fullName evidence="2">Group 4 capsule polysaccharide lipoprotein GfcB/YjbF</fullName>
    </recommendedName>
</protein>
<proteinExistence type="predicted"/>
<dbReference type="Gene3D" id="2.40.360.10">
    <property type="entry name" value="YmcC-like"/>
    <property type="match status" value="1"/>
</dbReference>
<dbReference type="SUPFAM" id="SSF159270">
    <property type="entry name" value="YmcC-like"/>
    <property type="match status" value="1"/>
</dbReference>
<keyword evidence="1" id="KW-0614">Plasmid</keyword>
<accession>A0A1P8QYF7</accession>
<gene>
    <name evidence="1" type="ORF">BV394_16015</name>
</gene>
<dbReference type="EMBL" id="CP019127">
    <property type="protein sequence ID" value="APX91429.1"/>
    <property type="molecule type" value="Genomic_DNA"/>
</dbReference>
<reference evidence="1" key="1">
    <citation type="submission" date="2017-01" db="EMBL/GenBank/DDBJ databases">
        <title>Genomic analysis of Xuhuaishuia manganoxidans DY6-4.</title>
        <authorList>
            <person name="Wang X."/>
        </authorList>
    </citation>
    <scope>NUCLEOTIDE SEQUENCE</scope>
    <source>
        <strain evidence="1">DY6-4</strain>
        <plasmid evidence="1">unnamed</plasmid>
    </source>
</reference>
<organism evidence="1">
    <name type="scientific">Brevirhabdus pacifica</name>
    <dbReference type="NCBI Taxonomy" id="1267768"/>
    <lineage>
        <taxon>Bacteria</taxon>
        <taxon>Pseudomonadati</taxon>
        <taxon>Pseudomonadota</taxon>
        <taxon>Alphaproteobacteria</taxon>
        <taxon>Rhodobacterales</taxon>
        <taxon>Paracoccaceae</taxon>
        <taxon>Brevirhabdus</taxon>
    </lineage>
</organism>
<dbReference type="Pfam" id="PF11102">
    <property type="entry name" value="YjbF"/>
    <property type="match status" value="1"/>
</dbReference>
<name>A0A1P8QYF7_9RHOB</name>
<evidence type="ECO:0008006" key="2">
    <source>
        <dbReference type="Google" id="ProtNLM"/>
    </source>
</evidence>
<dbReference type="InterPro" id="IPR021308">
    <property type="entry name" value="GfcB"/>
</dbReference>
<geneLocation type="plasmid" evidence="1">
    <name>unnamed</name>
</geneLocation>
<dbReference type="InterPro" id="IPR023373">
    <property type="entry name" value="YmcC_sf"/>
</dbReference>
<evidence type="ECO:0000313" key="1">
    <source>
        <dbReference type="EMBL" id="APX91429.1"/>
    </source>
</evidence>
<dbReference type="AlphaFoldDB" id="A0A1P8QYF7"/>
<sequence>MALLLALSACGSQKSELGTLATGALKGLIPGQAAAPAAPDPRQVLTREMLDATPVPVLLVDNETSGRSGTLIAVADNGPWRSWRDAEGLGLNFRAGLLGRSQGLGEDLVSADLDEPLGALAALLGGRAGRVEGAVRVHRYLDGERQEVTRSFVCAYGVAGAETLSLFARSYATRHLVETCRGPDLEFRNDYWIGGDGTVRKSRQWVGPEAGYLRIEQLRP</sequence>